<keyword evidence="12" id="KW-0472">Membrane</keyword>
<feature type="compositionally biased region" description="Basic and acidic residues" evidence="22">
    <location>
        <begin position="38"/>
        <end position="58"/>
    </location>
</feature>
<comment type="pathway">
    <text evidence="3">Protein modification; protein glycosylation.</text>
</comment>
<keyword evidence="11" id="KW-0333">Golgi apparatus</keyword>
<dbReference type="Pfam" id="PF01532">
    <property type="entry name" value="Glyco_hydro_47"/>
    <property type="match status" value="1"/>
</dbReference>
<evidence type="ECO:0000256" key="14">
    <source>
        <dbReference type="ARBA" id="ARBA00023180"/>
    </source>
</evidence>
<evidence type="ECO:0000256" key="3">
    <source>
        <dbReference type="ARBA" id="ARBA00004922"/>
    </source>
</evidence>
<feature type="active site" evidence="18">
    <location>
        <position position="321"/>
    </location>
</feature>
<keyword evidence="13 20" id="KW-1015">Disulfide bond</keyword>
<dbReference type="InterPro" id="IPR036026">
    <property type="entry name" value="Seven-hairpin_glycosidases"/>
</dbReference>
<evidence type="ECO:0000256" key="4">
    <source>
        <dbReference type="ARBA" id="ARBA00007658"/>
    </source>
</evidence>
<proteinExistence type="inferred from homology"/>
<accession>A9UY58</accession>
<dbReference type="InterPro" id="IPR001382">
    <property type="entry name" value="Glyco_hydro_47"/>
</dbReference>
<organism evidence="23 24">
    <name type="scientific">Monosiga brevicollis</name>
    <name type="common">Choanoflagellate</name>
    <dbReference type="NCBI Taxonomy" id="81824"/>
    <lineage>
        <taxon>Eukaryota</taxon>
        <taxon>Choanoflagellata</taxon>
        <taxon>Craspedida</taxon>
        <taxon>Salpingoecidae</taxon>
        <taxon>Monosiga</taxon>
    </lineage>
</organism>
<comment type="cofactor">
    <cofactor evidence="1 19">
        <name>Ca(2+)</name>
        <dbReference type="ChEBI" id="CHEBI:29108"/>
    </cofactor>
</comment>
<evidence type="ECO:0000256" key="16">
    <source>
        <dbReference type="ARBA" id="ARBA00047669"/>
    </source>
</evidence>
<dbReference type="EMBL" id="CH991549">
    <property type="protein sequence ID" value="EDQ89803.1"/>
    <property type="molecule type" value="Genomic_DNA"/>
</dbReference>
<dbReference type="RefSeq" id="XP_001745225.1">
    <property type="nucleotide sequence ID" value="XM_001745173.1"/>
</dbReference>
<evidence type="ECO:0000256" key="20">
    <source>
        <dbReference type="PIRSR" id="PIRSR601382-3"/>
    </source>
</evidence>
<dbReference type="GO" id="GO:0009100">
    <property type="term" value="P:glycoprotein metabolic process"/>
    <property type="evidence" value="ECO:0007669"/>
    <property type="project" value="UniProtKB-ARBA"/>
</dbReference>
<dbReference type="PANTHER" id="PTHR11742">
    <property type="entry name" value="MANNOSYL-OLIGOSACCHARIDE ALPHA-1,2-MANNOSIDASE-RELATED"/>
    <property type="match status" value="1"/>
</dbReference>
<dbReference type="Gene3D" id="1.50.10.10">
    <property type="match status" value="1"/>
</dbReference>
<sequence>MAHLDFAEHLGVHSESDDHINGPGDVSQQGHFQPPPADGERDLAEQKRKERERMEAAIRQELNNAHQNAPPAPPAPPVPQGHPIIGELKGQSYRTEQSESRRESIKEMMRTAWSGYAKYAMGENELMPKAKHGHSASIFGRTKMGATVIDALDTLLIMGLNEEYADGRAWVADNLHFDVSASVSVFEICIRFMGGLLTAYAMTNDEMYKEKAIDLGKRLVPAFNTQTGIPKATVNLQTGTSHNWGWASGGCSILSEFGTMQLEFEYLSIISGDPTYAHKVRKVMDYVTAKERPSNGLYPNYLNPDTGRWGANEVSIGALGDSFYEYLVKQWVFEGGRNRRTSEGREAFDDAMKGVRNVLTQKSSSGLTYVAEAKGTRLVHKMGHLACFASGMFSLGIEAAPSQEWADWYLDTAAGVANTCHEGYIRTPIHIGPEAMLFDGRHEASNSNPGERYYILRPETIEAYFYMWRRTHDQKYRDWAWDAAQSIEKYCRCGVGYCGIKDVQAAHPQQDDVQQSFFLAETLKYLYLIFEDDNVISLDEWVFNTEAHPVPIQKDRSSLAP</sequence>
<evidence type="ECO:0000256" key="18">
    <source>
        <dbReference type="PIRSR" id="PIRSR601382-1"/>
    </source>
</evidence>
<evidence type="ECO:0000256" key="17">
    <source>
        <dbReference type="ARBA" id="ARBA00048605"/>
    </source>
</evidence>
<comment type="similarity">
    <text evidence="4 21">Belongs to the glycosyl hydrolase 47 family.</text>
</comment>
<evidence type="ECO:0000256" key="11">
    <source>
        <dbReference type="ARBA" id="ARBA00023034"/>
    </source>
</evidence>
<keyword evidence="10" id="KW-1133">Transmembrane helix</keyword>
<dbReference type="GO" id="GO:0005509">
    <property type="term" value="F:calcium ion binding"/>
    <property type="evidence" value="ECO:0007669"/>
    <property type="project" value="InterPro"/>
</dbReference>
<dbReference type="GO" id="GO:0000139">
    <property type="term" value="C:Golgi membrane"/>
    <property type="evidence" value="ECO:0000318"/>
    <property type="project" value="GO_Central"/>
</dbReference>
<name>A9UY58_MONBE</name>
<evidence type="ECO:0000313" key="23">
    <source>
        <dbReference type="EMBL" id="EDQ89803.1"/>
    </source>
</evidence>
<reference evidence="23 24" key="1">
    <citation type="journal article" date="2008" name="Nature">
        <title>The genome of the choanoflagellate Monosiga brevicollis and the origin of metazoans.</title>
        <authorList>
            <consortium name="JGI Sequencing"/>
            <person name="King N."/>
            <person name="Westbrook M.J."/>
            <person name="Young S.L."/>
            <person name="Kuo A."/>
            <person name="Abedin M."/>
            <person name="Chapman J."/>
            <person name="Fairclough S."/>
            <person name="Hellsten U."/>
            <person name="Isogai Y."/>
            <person name="Letunic I."/>
            <person name="Marr M."/>
            <person name="Pincus D."/>
            <person name="Putnam N."/>
            <person name="Rokas A."/>
            <person name="Wright K.J."/>
            <person name="Zuzow R."/>
            <person name="Dirks W."/>
            <person name="Good M."/>
            <person name="Goodstein D."/>
            <person name="Lemons D."/>
            <person name="Li W."/>
            <person name="Lyons J.B."/>
            <person name="Morris A."/>
            <person name="Nichols S."/>
            <person name="Richter D.J."/>
            <person name="Salamov A."/>
            <person name="Bork P."/>
            <person name="Lim W.A."/>
            <person name="Manning G."/>
            <person name="Miller W.T."/>
            <person name="McGinnis W."/>
            <person name="Shapiro H."/>
            <person name="Tjian R."/>
            <person name="Grigoriev I.V."/>
            <person name="Rokhsar D."/>
        </authorList>
    </citation>
    <scope>NUCLEOTIDE SEQUENCE [LARGE SCALE GENOMIC DNA]</scope>
    <source>
        <strain evidence="24">MX1 / ATCC 50154</strain>
    </source>
</reference>
<protein>
    <recommendedName>
        <fullName evidence="21">alpha-1,2-Mannosidase</fullName>
        <ecNumber evidence="21">3.2.1.-</ecNumber>
    </recommendedName>
</protein>
<dbReference type="FunFam" id="1.50.10.10:FF:000017">
    <property type="entry name" value="alpha-1,2-Mannosidase"/>
    <property type="match status" value="1"/>
</dbReference>
<dbReference type="InterPro" id="IPR050749">
    <property type="entry name" value="Glycosyl_Hydrolase_47"/>
</dbReference>
<dbReference type="GO" id="GO:0005975">
    <property type="term" value="P:carbohydrate metabolic process"/>
    <property type="evidence" value="ECO:0007669"/>
    <property type="project" value="InterPro"/>
</dbReference>
<evidence type="ECO:0000256" key="6">
    <source>
        <dbReference type="ARBA" id="ARBA00022723"/>
    </source>
</evidence>
<evidence type="ECO:0000256" key="12">
    <source>
        <dbReference type="ARBA" id="ARBA00023136"/>
    </source>
</evidence>
<keyword evidence="5" id="KW-0812">Transmembrane</keyword>
<feature type="active site" description="Proton donor" evidence="18">
    <location>
        <position position="434"/>
    </location>
</feature>
<feature type="disulfide bond" evidence="20">
    <location>
        <begin position="387"/>
        <end position="420"/>
    </location>
</feature>
<evidence type="ECO:0000256" key="15">
    <source>
        <dbReference type="ARBA" id="ARBA00023295"/>
    </source>
</evidence>
<comment type="subcellular location">
    <subcellularLocation>
        <location evidence="2">Golgi apparatus membrane</location>
        <topology evidence="2">Single-pass type II membrane protein</topology>
    </subcellularLocation>
</comment>
<keyword evidence="8 19" id="KW-0106">Calcium</keyword>
<dbReference type="STRING" id="81824.A9UY58"/>
<dbReference type="GeneID" id="5890649"/>
<evidence type="ECO:0000256" key="10">
    <source>
        <dbReference type="ARBA" id="ARBA00022989"/>
    </source>
</evidence>
<dbReference type="InterPro" id="IPR012341">
    <property type="entry name" value="6hp_glycosidase-like_sf"/>
</dbReference>
<keyword evidence="15 21" id="KW-0326">Glycosidase</keyword>
<dbReference type="GO" id="GO:0005783">
    <property type="term" value="C:endoplasmic reticulum"/>
    <property type="evidence" value="ECO:0000318"/>
    <property type="project" value="GO_Central"/>
</dbReference>
<comment type="catalytic activity">
    <reaction evidence="16">
        <text>N(4)-(alpha-D-Man-(1-&gt;2)-alpha-D-Man-(1-&gt;2)-alpha-D-Man-(1-&gt;3)-[alpha-D-Man-(1-&gt;3)-[alpha-D-Man-(1-&gt;2)-alpha-D-Man-(1-&gt;6)]-alpha-D-Man-(1-&gt;6)]-beta-D-Man-(1-&gt;4)-beta-D-GlcNAc-(1-&gt;4)-beta-D-GlcNAc)-L-asparaginyl-[protein] (N-glucan mannose isomer 8A1,2,3B1,3) + 3 H2O = N(4)-(alpha-D-Man-(1-&gt;3)-[alpha-D-Man-(1-&gt;3)-[alpha-D-Man-(1-&gt;6)]-alpha-D-Man-(1-&gt;6)]-beta-D-Man-(1-&gt;4)-beta-D-GlcNAc-(1-&gt;4)-beta-D-GlcNAc)-L-asparaginyl-[protein] (N-glucan mannose isomer 5A1,2) + 3 beta-D-mannose</text>
        <dbReference type="Rhea" id="RHEA:56028"/>
        <dbReference type="Rhea" id="RHEA-COMP:14358"/>
        <dbReference type="Rhea" id="RHEA-COMP:14367"/>
        <dbReference type="ChEBI" id="CHEBI:15377"/>
        <dbReference type="ChEBI" id="CHEBI:28563"/>
        <dbReference type="ChEBI" id="CHEBI:59087"/>
        <dbReference type="ChEBI" id="CHEBI:60628"/>
        <dbReference type="EC" id="3.2.1.113"/>
    </reaction>
</comment>
<keyword evidence="14" id="KW-0325">Glycoprotein</keyword>
<evidence type="ECO:0000256" key="19">
    <source>
        <dbReference type="PIRSR" id="PIRSR601382-2"/>
    </source>
</evidence>
<dbReference type="FunCoup" id="A9UY58">
    <property type="interactions" value="1455"/>
</dbReference>
<evidence type="ECO:0000256" key="9">
    <source>
        <dbReference type="ARBA" id="ARBA00022968"/>
    </source>
</evidence>
<evidence type="ECO:0000256" key="2">
    <source>
        <dbReference type="ARBA" id="ARBA00004323"/>
    </source>
</evidence>
<keyword evidence="6 19" id="KW-0479">Metal-binding</keyword>
<evidence type="ECO:0000256" key="1">
    <source>
        <dbReference type="ARBA" id="ARBA00001913"/>
    </source>
</evidence>
<dbReference type="OMA" id="WRMFKNI"/>
<evidence type="ECO:0000256" key="7">
    <source>
        <dbReference type="ARBA" id="ARBA00022801"/>
    </source>
</evidence>
<dbReference type="GO" id="GO:0036503">
    <property type="term" value="P:ERAD pathway"/>
    <property type="evidence" value="ECO:0000318"/>
    <property type="project" value="GO_Central"/>
</dbReference>
<comment type="catalytic activity">
    <reaction evidence="17">
        <text>N(4)-(alpha-D-Man-(1-&gt;2)-alpha-D-Man-(1-&gt;2)-alpha-D-Man-(1-&gt;3)-[alpha-D-Man-(1-&gt;2)-alpha-D-Man-(1-&gt;3)-[alpha-D-Man-(1-&gt;2)-alpha-D-Man-(1-&gt;6)]-alpha-D-Man-(1-&gt;6)]-beta-D-Man-(1-&gt;4)-beta-D-GlcNAc-(1-&gt;4)-beta-D-GlcNAc)-L-asparaginyl-[protein] (N-glucan mannose isomer 9A1,2,3B1,2,3) + 4 H2O = N(4)-(alpha-D-Man-(1-&gt;3)-[alpha-D-Man-(1-&gt;3)-[alpha-D-Man-(1-&gt;6)]-alpha-D-Man-(1-&gt;6)]-beta-D-Man-(1-&gt;4)-beta-D-GlcNAc-(1-&gt;4)-beta-D-GlcNAc)-L-asparaginyl-[protein] (N-glucan mannose isomer 5A1,2) + 4 beta-D-mannose</text>
        <dbReference type="Rhea" id="RHEA:56008"/>
        <dbReference type="Rhea" id="RHEA-COMP:14356"/>
        <dbReference type="Rhea" id="RHEA-COMP:14367"/>
        <dbReference type="ChEBI" id="CHEBI:15377"/>
        <dbReference type="ChEBI" id="CHEBI:28563"/>
        <dbReference type="ChEBI" id="CHEBI:59087"/>
        <dbReference type="ChEBI" id="CHEBI:139493"/>
        <dbReference type="EC" id="3.2.1.113"/>
    </reaction>
</comment>
<dbReference type="Proteomes" id="UP000001357">
    <property type="component" value="Unassembled WGS sequence"/>
</dbReference>
<dbReference type="PRINTS" id="PR00747">
    <property type="entry name" value="GLYHDRLASE47"/>
</dbReference>
<dbReference type="AlphaFoldDB" id="A9UY58"/>
<dbReference type="PANTHER" id="PTHR11742:SF6">
    <property type="entry name" value="MANNOSYL-OLIGOSACCHARIDE ALPHA-1,2-MANNOSIDASE IA-RELATED"/>
    <property type="match status" value="1"/>
</dbReference>
<evidence type="ECO:0000256" key="13">
    <source>
        <dbReference type="ARBA" id="ARBA00023157"/>
    </source>
</evidence>
<evidence type="ECO:0000313" key="24">
    <source>
        <dbReference type="Proteomes" id="UP000001357"/>
    </source>
</evidence>
<evidence type="ECO:0000256" key="8">
    <source>
        <dbReference type="ARBA" id="ARBA00022837"/>
    </source>
</evidence>
<feature type="compositionally biased region" description="Pro residues" evidence="22">
    <location>
        <begin position="70"/>
        <end position="80"/>
    </location>
</feature>
<feature type="active site" evidence="18">
    <location>
        <position position="459"/>
    </location>
</feature>
<keyword evidence="7 21" id="KW-0378">Hydrolase</keyword>
<evidence type="ECO:0000256" key="21">
    <source>
        <dbReference type="RuleBase" id="RU361193"/>
    </source>
</evidence>
<dbReference type="eggNOG" id="KOG2204">
    <property type="taxonomic scope" value="Eukaryota"/>
</dbReference>
<feature type="binding site" evidence="19">
    <location>
        <position position="545"/>
    </location>
    <ligand>
        <name>Ca(2+)</name>
        <dbReference type="ChEBI" id="CHEBI:29108"/>
    </ligand>
</feature>
<dbReference type="SUPFAM" id="SSF48225">
    <property type="entry name" value="Seven-hairpin glycosidases"/>
    <property type="match status" value="1"/>
</dbReference>
<dbReference type="KEGG" id="mbr:MONBRDRAFT_16647"/>
<feature type="region of interest" description="Disordered" evidence="22">
    <location>
        <begin position="14"/>
        <end position="103"/>
    </location>
</feature>
<evidence type="ECO:0000256" key="5">
    <source>
        <dbReference type="ARBA" id="ARBA00022692"/>
    </source>
</evidence>
<gene>
    <name evidence="23" type="ORF">MONBRDRAFT_16647</name>
</gene>
<keyword evidence="24" id="KW-1185">Reference proteome</keyword>
<feature type="active site" description="Proton donor" evidence="18">
    <location>
        <position position="187"/>
    </location>
</feature>
<evidence type="ECO:0000256" key="22">
    <source>
        <dbReference type="SAM" id="MobiDB-lite"/>
    </source>
</evidence>
<dbReference type="InParanoid" id="A9UY58"/>
<dbReference type="EC" id="3.2.1.-" evidence="21"/>
<keyword evidence="9" id="KW-0735">Signal-anchor</keyword>
<dbReference type="GO" id="GO:0004571">
    <property type="term" value="F:mannosyl-oligosaccharide 1,2-alpha-mannosidase activity"/>
    <property type="evidence" value="ECO:0000318"/>
    <property type="project" value="GO_Central"/>
</dbReference>